<keyword evidence="5 8" id="KW-0406">Ion transport</keyword>
<feature type="transmembrane region" description="Helical" evidence="10">
    <location>
        <begin position="506"/>
        <end position="525"/>
    </location>
</feature>
<keyword evidence="4 10" id="KW-1133">Transmembrane helix</keyword>
<dbReference type="GO" id="GO:0022841">
    <property type="term" value="F:potassium ion leak channel activity"/>
    <property type="evidence" value="ECO:0007669"/>
    <property type="project" value="TreeGrafter"/>
</dbReference>
<evidence type="ECO:0000313" key="12">
    <source>
        <dbReference type="EnsemblMetazoa" id="G21900.3:cds"/>
    </source>
</evidence>
<dbReference type="Gene3D" id="1.10.287.70">
    <property type="match status" value="1"/>
</dbReference>
<keyword evidence="13" id="KW-1185">Reference proteome</keyword>
<dbReference type="InterPro" id="IPR003280">
    <property type="entry name" value="2pore_dom_K_chnl"/>
</dbReference>
<dbReference type="PANTHER" id="PTHR11003:SF334">
    <property type="entry name" value="FI03418P"/>
    <property type="match status" value="1"/>
</dbReference>
<comment type="similarity">
    <text evidence="8">Belongs to the two pore domain potassium channel (TC 1.A.1.8) family.</text>
</comment>
<dbReference type="SUPFAM" id="SSF81324">
    <property type="entry name" value="Voltage-gated potassium channels"/>
    <property type="match status" value="2"/>
</dbReference>
<evidence type="ECO:0000256" key="8">
    <source>
        <dbReference type="RuleBase" id="RU003857"/>
    </source>
</evidence>
<dbReference type="GO" id="GO:0015271">
    <property type="term" value="F:outward rectifier potassium channel activity"/>
    <property type="evidence" value="ECO:0007669"/>
    <property type="project" value="TreeGrafter"/>
</dbReference>
<feature type="compositionally biased region" description="Basic residues" evidence="9">
    <location>
        <begin position="201"/>
        <end position="211"/>
    </location>
</feature>
<accession>A0A8W8K6R9</accession>
<dbReference type="Proteomes" id="UP000005408">
    <property type="component" value="Unassembled WGS sequence"/>
</dbReference>
<evidence type="ECO:0000256" key="10">
    <source>
        <dbReference type="SAM" id="Phobius"/>
    </source>
</evidence>
<evidence type="ECO:0000256" key="2">
    <source>
        <dbReference type="ARBA" id="ARBA00022448"/>
    </source>
</evidence>
<dbReference type="InterPro" id="IPR013099">
    <property type="entry name" value="K_chnl_dom"/>
</dbReference>
<protein>
    <recommendedName>
        <fullName evidence="11">Potassium channel domain-containing protein</fullName>
    </recommendedName>
</protein>
<evidence type="ECO:0000256" key="1">
    <source>
        <dbReference type="ARBA" id="ARBA00004141"/>
    </source>
</evidence>
<dbReference type="EnsemblMetazoa" id="G21900.3">
    <property type="protein sequence ID" value="G21900.3:cds"/>
    <property type="gene ID" value="G21900"/>
</dbReference>
<evidence type="ECO:0000256" key="5">
    <source>
        <dbReference type="ARBA" id="ARBA00023065"/>
    </source>
</evidence>
<name>A0A8W8K6R9_MAGGI</name>
<dbReference type="GO" id="GO:0030322">
    <property type="term" value="P:stabilization of membrane potential"/>
    <property type="evidence" value="ECO:0007669"/>
    <property type="project" value="TreeGrafter"/>
</dbReference>
<feature type="compositionally biased region" description="Acidic residues" evidence="9">
    <location>
        <begin position="112"/>
        <end position="133"/>
    </location>
</feature>
<dbReference type="PRINTS" id="PR01333">
    <property type="entry name" value="2POREKCHANEL"/>
</dbReference>
<feature type="transmembrane region" description="Helical" evidence="10">
    <location>
        <begin position="475"/>
        <end position="494"/>
    </location>
</feature>
<keyword evidence="3 8" id="KW-0812">Transmembrane</keyword>
<feature type="transmembrane region" description="Helical" evidence="10">
    <location>
        <begin position="367"/>
        <end position="391"/>
    </location>
</feature>
<evidence type="ECO:0000256" key="3">
    <source>
        <dbReference type="ARBA" id="ARBA00022692"/>
    </source>
</evidence>
<sequence length="580" mass="65875">MQAHACEHPSVYLPRSAPSVHFNDKNFLTSTKAQVSEGIKDYSSRSSGRGGEDLKLSERPVHVTLGSCGDFGSRKCRVYSLSLVYRRDFWCGPAVGSMAGTSDENEQRLSADEEEEKEVGEEEEDDNSDDIVDDVESVKFNNGGRYSIGGEAEIILVGDHDEKTNNEEKTKRRRRPNCHCCLFCYNCCRCKKGKDGNDKSKKSKNDKKVKKQPSQVRNMSKSQRRKELCWMCCKKFTAFLFSHIGLCGLVIAYSIMGGFIFMSLESSQEMLERKSVDLSRKLQLERMWNITVDTLILGKQNWTYEMERVLKEFQTEIYEATKLRGWDGQSDTAEAQWSFPNSLLYSITVITTIGYGHIAPKTDQGKFVTIVYALVGIPITLLCLTNLGGFLGDCFRWFYKHVCLLTIWLCCPSQAKWTSERKRMSRTLTKGSHLPQTLPKKGKNDESLEKGELTGSHEDITMAMNAKLPKEQVRVPIFVSLMLIALYIFGGAILFSEWENWPWLDGAYFCFITLSTIGFGDLVPGMRSDSVANQEKLILCSFYLIFGLAIIAMCFDLMQEEVRAKFRWLGQKLGLIESRK</sequence>
<dbReference type="AlphaFoldDB" id="A0A8W8K6R9"/>
<evidence type="ECO:0000256" key="4">
    <source>
        <dbReference type="ARBA" id="ARBA00022989"/>
    </source>
</evidence>
<evidence type="ECO:0000256" key="7">
    <source>
        <dbReference type="ARBA" id="ARBA00023303"/>
    </source>
</evidence>
<feature type="domain" description="Potassium channel" evidence="11">
    <location>
        <begin position="483"/>
        <end position="561"/>
    </location>
</feature>
<feature type="domain" description="Potassium channel" evidence="11">
    <location>
        <begin position="334"/>
        <end position="391"/>
    </location>
</feature>
<feature type="transmembrane region" description="Helical" evidence="10">
    <location>
        <begin position="537"/>
        <end position="558"/>
    </location>
</feature>
<evidence type="ECO:0000259" key="11">
    <source>
        <dbReference type="Pfam" id="PF07885"/>
    </source>
</evidence>
<evidence type="ECO:0000313" key="13">
    <source>
        <dbReference type="Proteomes" id="UP000005408"/>
    </source>
</evidence>
<reference evidence="12" key="1">
    <citation type="submission" date="2022-08" db="UniProtKB">
        <authorList>
            <consortium name="EnsemblMetazoa"/>
        </authorList>
    </citation>
    <scope>IDENTIFICATION</scope>
    <source>
        <strain evidence="12">05x7-T-G4-1.051#20</strain>
    </source>
</reference>
<feature type="transmembrane region" description="Helical" evidence="10">
    <location>
        <begin position="239"/>
        <end position="264"/>
    </location>
</feature>
<comment type="subcellular location">
    <subcellularLocation>
        <location evidence="1">Membrane</location>
        <topology evidence="1">Multi-pass membrane protein</topology>
    </subcellularLocation>
</comment>
<evidence type="ECO:0000256" key="6">
    <source>
        <dbReference type="ARBA" id="ARBA00023136"/>
    </source>
</evidence>
<feature type="region of interest" description="Disordered" evidence="9">
    <location>
        <begin position="194"/>
        <end position="220"/>
    </location>
</feature>
<keyword evidence="6 10" id="KW-0472">Membrane</keyword>
<feature type="region of interest" description="Disordered" evidence="9">
    <location>
        <begin position="98"/>
        <end position="133"/>
    </location>
</feature>
<keyword evidence="7 8" id="KW-0407">Ion channel</keyword>
<keyword evidence="2 8" id="KW-0813">Transport</keyword>
<dbReference type="GO" id="GO:0005886">
    <property type="term" value="C:plasma membrane"/>
    <property type="evidence" value="ECO:0007669"/>
    <property type="project" value="TreeGrafter"/>
</dbReference>
<proteinExistence type="inferred from homology"/>
<feature type="region of interest" description="Disordered" evidence="9">
    <location>
        <begin position="426"/>
        <end position="450"/>
    </location>
</feature>
<dbReference type="Pfam" id="PF07885">
    <property type="entry name" value="Ion_trans_2"/>
    <property type="match status" value="2"/>
</dbReference>
<organism evidence="12 13">
    <name type="scientific">Magallana gigas</name>
    <name type="common">Pacific oyster</name>
    <name type="synonym">Crassostrea gigas</name>
    <dbReference type="NCBI Taxonomy" id="29159"/>
    <lineage>
        <taxon>Eukaryota</taxon>
        <taxon>Metazoa</taxon>
        <taxon>Spiralia</taxon>
        <taxon>Lophotrochozoa</taxon>
        <taxon>Mollusca</taxon>
        <taxon>Bivalvia</taxon>
        <taxon>Autobranchia</taxon>
        <taxon>Pteriomorphia</taxon>
        <taxon>Ostreida</taxon>
        <taxon>Ostreoidea</taxon>
        <taxon>Ostreidae</taxon>
        <taxon>Magallana</taxon>
    </lineage>
</organism>
<dbReference type="PANTHER" id="PTHR11003">
    <property type="entry name" value="POTASSIUM CHANNEL, SUBFAMILY K"/>
    <property type="match status" value="1"/>
</dbReference>
<evidence type="ECO:0000256" key="9">
    <source>
        <dbReference type="SAM" id="MobiDB-lite"/>
    </source>
</evidence>